<evidence type="ECO:0000313" key="3">
    <source>
        <dbReference type="Proteomes" id="UP000253977"/>
    </source>
</evidence>
<dbReference type="AlphaFoldDB" id="A0A369TR13"/>
<proteinExistence type="predicted"/>
<dbReference type="Pfam" id="PF08238">
    <property type="entry name" value="Sel1"/>
    <property type="match status" value="4"/>
</dbReference>
<comment type="caution">
    <text evidence="2">The sequence shown here is derived from an EMBL/GenBank/DDBJ whole genome shotgun (WGS) entry which is preliminary data.</text>
</comment>
<reference evidence="2 3" key="1">
    <citation type="submission" date="2018-07" db="EMBL/GenBank/DDBJ databases">
        <title>Thalassococcus profundi sp. nov., a marine bacterium isolated from deep seawater of Okinawa Trough.</title>
        <authorList>
            <person name="Yu M."/>
        </authorList>
    </citation>
    <scope>NUCLEOTIDE SEQUENCE [LARGE SCALE GENOMIC DNA]</scope>
    <source>
        <strain evidence="2 3">WRAS1</strain>
    </source>
</reference>
<organism evidence="2 3">
    <name type="scientific">Thalassococcus profundi</name>
    <dbReference type="NCBI Taxonomy" id="2282382"/>
    <lineage>
        <taxon>Bacteria</taxon>
        <taxon>Pseudomonadati</taxon>
        <taxon>Pseudomonadota</taxon>
        <taxon>Alphaproteobacteria</taxon>
        <taxon>Rhodobacterales</taxon>
        <taxon>Roseobacteraceae</taxon>
        <taxon>Thalassococcus</taxon>
    </lineage>
</organism>
<dbReference type="PANTHER" id="PTHR11102">
    <property type="entry name" value="SEL-1-LIKE PROTEIN"/>
    <property type="match status" value="1"/>
</dbReference>
<sequence>MRPRRRAGSALAVVLAVLAVLPGAGVAQVQEGMVCAARIADGGCTAEQALDLLDGAETPDALYVRSGLLVMAKGPAALADAAVLVRRAAEQGHPQAQYEIGIAQLRRATEGEAEAATRADRWLRAAAEQKHSEAAYALGLAYMLGDVLPENAYEGSYLLEQAAAQDHAAANFEAGRIYRDGFGVAQDLERAEAYFVRAGELGHPDAFYEAAATILRERSVDRDMGRALAHARRAAEGGHAFALLLAGDILTEGPLPLRDASQARAYFTRAAQSSDAKVAQLGQQRLQRRTGPSIADVMRGDAASAEAAAMSTEMLLLGTGMALMVLGAQGAGDMPGYTPNYDHYSSTVHTWSGIAIGEIGRP</sequence>
<keyword evidence="3" id="KW-1185">Reference proteome</keyword>
<evidence type="ECO:0000256" key="1">
    <source>
        <dbReference type="SAM" id="SignalP"/>
    </source>
</evidence>
<dbReference type="Gene3D" id="1.25.40.10">
    <property type="entry name" value="Tetratricopeptide repeat domain"/>
    <property type="match status" value="1"/>
</dbReference>
<dbReference type="SUPFAM" id="SSF81901">
    <property type="entry name" value="HCP-like"/>
    <property type="match status" value="1"/>
</dbReference>
<dbReference type="EMBL" id="QPMK01000003">
    <property type="protein sequence ID" value="RDD67342.1"/>
    <property type="molecule type" value="Genomic_DNA"/>
</dbReference>
<keyword evidence="1" id="KW-0732">Signal</keyword>
<feature type="chain" id="PRO_5039901115" evidence="1">
    <location>
        <begin position="30"/>
        <end position="362"/>
    </location>
</feature>
<dbReference type="PANTHER" id="PTHR11102:SF160">
    <property type="entry name" value="ERAD-ASSOCIATED E3 UBIQUITIN-PROTEIN LIGASE COMPONENT HRD3"/>
    <property type="match status" value="1"/>
</dbReference>
<dbReference type="InterPro" id="IPR006597">
    <property type="entry name" value="Sel1-like"/>
</dbReference>
<name>A0A369TR13_9RHOB</name>
<dbReference type="OrthoDB" id="5321503at2"/>
<gene>
    <name evidence="2" type="ORF">DU478_06340</name>
</gene>
<dbReference type="InterPro" id="IPR011990">
    <property type="entry name" value="TPR-like_helical_dom_sf"/>
</dbReference>
<protein>
    <submittedName>
        <fullName evidence="2">Sel1 repeat family protein</fullName>
    </submittedName>
</protein>
<dbReference type="RefSeq" id="WP_114510091.1">
    <property type="nucleotide sequence ID" value="NZ_QPMK01000003.1"/>
</dbReference>
<evidence type="ECO:0000313" key="2">
    <source>
        <dbReference type="EMBL" id="RDD67342.1"/>
    </source>
</evidence>
<dbReference type="InterPro" id="IPR050767">
    <property type="entry name" value="Sel1_AlgK"/>
</dbReference>
<dbReference type="Proteomes" id="UP000253977">
    <property type="component" value="Unassembled WGS sequence"/>
</dbReference>
<feature type="signal peptide" evidence="1">
    <location>
        <begin position="1"/>
        <end position="29"/>
    </location>
</feature>
<dbReference type="SMART" id="SM00671">
    <property type="entry name" value="SEL1"/>
    <property type="match status" value="5"/>
</dbReference>
<accession>A0A369TR13</accession>